<dbReference type="Gene3D" id="3.40.630.10">
    <property type="entry name" value="Zn peptidases"/>
    <property type="match status" value="1"/>
</dbReference>
<sequence>MLGMIQRSRTARREHGRVPHGRRLCVIALALFCTSSAAASAAPSQAARLAEEFRSGVDALAADSMEGRGITTAGILRAASWIERGLRSCGFTPAFGSSYRQPFDIKTGVVSLPGNHLEGVADSAWVPLGFSSPGAFSGEITFLGYGIDAPPLGFSEFEGVDLRGRVALMLRYEPQEKDSTSRFDGRKPSRWSALRYKVLRARERGAVAIVFVTGPLQDDKDRIPALRNDGPESPAGIPVIQVKTSVAQGWLHAAGIDLKRFQDDVDRDLKPRPRASTGVLLSGRVALQPMYAKAENLAGLIPGRGALRDEFVVVGAHYDHLGYGGEHSMRPNEHAIHNGADDNASGTVAALMIGEELKRSLEPAKARRGIVIALFSGEEVGLAGSSYFVQHPPVPMGHVAAMINLDMVGRLRGNRLIALGSDTAPQWKDLISRAAAAATLDVTSKGDGYGPSDQTSFYAAGVPVLHLFTGAHEQYHSPEDKPATVNPEGAAKVIAFAAFLGQDLSTATARPQYVRASAEPTMGGDSRGYGAYLGTIPDYSAMESAEGGVLLADVRPGGPADLAGIRGKDRIVEMAGTRVANLYDMTYALQDHRPAETIDVVVIRDGSRLTLRATLAERGAQGGAGQTGGGRAGRPFEHPLEAERHLSDVRQLTFGGENAEAYWSPDGQKLIFQATPRGAGCDQEYVLDLESGDVRMVSTGKGRTTCGYFEYPEGKRIIFSSTHAAGDSCPPPPDRSHGYVWAIYDSYDIYEGNPDGSRLTPLIKSPGYDAEATWCPRGGAIVFTSTRDGDLDVYVRDDTGKVKRMTDTPGYDGGAFFSPDCSQIVWRASRPQGAELKEYRELLAKGLIRPRSLEIFIMNADGTGARQLTKNGAANFCPTFLADGNRILYSSNAGAADPREFDLWMVDKRGGEPERITMAPGFDGFPHMSPDGRWLVWASNRADPGSHETNLFLARWRD</sequence>
<protein>
    <submittedName>
        <fullName evidence="5">M28 family peptidase</fullName>
    </submittedName>
</protein>
<dbReference type="Proteomes" id="UP000317366">
    <property type="component" value="Unassembled WGS sequence"/>
</dbReference>
<dbReference type="InterPro" id="IPR001478">
    <property type="entry name" value="PDZ"/>
</dbReference>
<dbReference type="SUPFAM" id="SSF52025">
    <property type="entry name" value="PA domain"/>
    <property type="match status" value="1"/>
</dbReference>
<dbReference type="Pfam" id="PF04389">
    <property type="entry name" value="Peptidase_M28"/>
    <property type="match status" value="1"/>
</dbReference>
<comment type="caution">
    <text evidence="5">The sequence shown here is derived from an EMBL/GenBank/DDBJ whole genome shotgun (WGS) entry which is preliminary data.</text>
</comment>
<dbReference type="InterPro" id="IPR046450">
    <property type="entry name" value="PA_dom_sf"/>
</dbReference>
<evidence type="ECO:0000313" key="6">
    <source>
        <dbReference type="Proteomes" id="UP000317366"/>
    </source>
</evidence>
<dbReference type="Pfam" id="PF07676">
    <property type="entry name" value="PD40"/>
    <property type="match status" value="5"/>
</dbReference>
<dbReference type="PROSITE" id="PS50106">
    <property type="entry name" value="PDZ"/>
    <property type="match status" value="1"/>
</dbReference>
<dbReference type="Pfam" id="PF13180">
    <property type="entry name" value="PDZ_2"/>
    <property type="match status" value="1"/>
</dbReference>
<name>A0A538TSE0_UNCEI</name>
<comment type="similarity">
    <text evidence="1">Belongs to the TolB family.</text>
</comment>
<dbReference type="PANTHER" id="PTHR36842">
    <property type="entry name" value="PROTEIN TOLB HOMOLOG"/>
    <property type="match status" value="1"/>
</dbReference>
<gene>
    <name evidence="5" type="ORF">E6K77_01025</name>
</gene>
<evidence type="ECO:0000256" key="1">
    <source>
        <dbReference type="ARBA" id="ARBA00009820"/>
    </source>
</evidence>
<dbReference type="Gene3D" id="2.30.42.10">
    <property type="match status" value="1"/>
</dbReference>
<feature type="chain" id="PRO_5021856562" evidence="3">
    <location>
        <begin position="42"/>
        <end position="958"/>
    </location>
</feature>
<feature type="domain" description="PDZ" evidence="4">
    <location>
        <begin position="519"/>
        <end position="587"/>
    </location>
</feature>
<reference evidence="5 6" key="1">
    <citation type="journal article" date="2019" name="Nat. Microbiol.">
        <title>Mediterranean grassland soil C-N compound turnover is dependent on rainfall and depth, and is mediated by genomically divergent microorganisms.</title>
        <authorList>
            <person name="Diamond S."/>
            <person name="Andeer P.F."/>
            <person name="Li Z."/>
            <person name="Crits-Christoph A."/>
            <person name="Burstein D."/>
            <person name="Anantharaman K."/>
            <person name="Lane K.R."/>
            <person name="Thomas B.C."/>
            <person name="Pan C."/>
            <person name="Northen T.R."/>
            <person name="Banfield J.F."/>
        </authorList>
    </citation>
    <scope>NUCLEOTIDE SEQUENCE [LARGE SCALE GENOMIC DNA]</scope>
    <source>
        <strain evidence="5">WS_7</strain>
    </source>
</reference>
<feature type="signal peptide" evidence="3">
    <location>
        <begin position="1"/>
        <end position="41"/>
    </location>
</feature>
<dbReference type="InterPro" id="IPR011659">
    <property type="entry name" value="WD40"/>
</dbReference>
<dbReference type="InterPro" id="IPR011042">
    <property type="entry name" value="6-blade_b-propeller_TolB-like"/>
</dbReference>
<dbReference type="PANTHER" id="PTHR36842:SF1">
    <property type="entry name" value="PROTEIN TOLB"/>
    <property type="match status" value="1"/>
</dbReference>
<dbReference type="SUPFAM" id="SSF82171">
    <property type="entry name" value="DPP6 N-terminal domain-like"/>
    <property type="match status" value="1"/>
</dbReference>
<dbReference type="SUPFAM" id="SSF50156">
    <property type="entry name" value="PDZ domain-like"/>
    <property type="match status" value="1"/>
</dbReference>
<feature type="compositionally biased region" description="Gly residues" evidence="2">
    <location>
        <begin position="620"/>
        <end position="632"/>
    </location>
</feature>
<feature type="region of interest" description="Disordered" evidence="2">
    <location>
        <begin position="616"/>
        <end position="636"/>
    </location>
</feature>
<evidence type="ECO:0000256" key="2">
    <source>
        <dbReference type="SAM" id="MobiDB-lite"/>
    </source>
</evidence>
<dbReference type="InterPro" id="IPR036034">
    <property type="entry name" value="PDZ_sf"/>
</dbReference>
<proteinExistence type="inferred from homology"/>
<dbReference type="Gene3D" id="3.50.30.30">
    <property type="match status" value="1"/>
</dbReference>
<evidence type="ECO:0000259" key="4">
    <source>
        <dbReference type="PROSITE" id="PS50106"/>
    </source>
</evidence>
<dbReference type="EMBL" id="VBOX01000007">
    <property type="protein sequence ID" value="TMQ66539.1"/>
    <property type="molecule type" value="Genomic_DNA"/>
</dbReference>
<organism evidence="5 6">
    <name type="scientific">Eiseniibacteriota bacterium</name>
    <dbReference type="NCBI Taxonomy" id="2212470"/>
    <lineage>
        <taxon>Bacteria</taxon>
        <taxon>Candidatus Eiseniibacteriota</taxon>
    </lineage>
</organism>
<accession>A0A538TSE0</accession>
<keyword evidence="3" id="KW-0732">Signal</keyword>
<dbReference type="Gene3D" id="2.120.10.30">
    <property type="entry name" value="TolB, C-terminal domain"/>
    <property type="match status" value="3"/>
</dbReference>
<dbReference type="AlphaFoldDB" id="A0A538TSE0"/>
<evidence type="ECO:0000313" key="5">
    <source>
        <dbReference type="EMBL" id="TMQ66539.1"/>
    </source>
</evidence>
<dbReference type="SUPFAM" id="SSF53187">
    <property type="entry name" value="Zn-dependent exopeptidases"/>
    <property type="match status" value="1"/>
</dbReference>
<evidence type="ECO:0000256" key="3">
    <source>
        <dbReference type="SAM" id="SignalP"/>
    </source>
</evidence>
<dbReference type="InterPro" id="IPR007484">
    <property type="entry name" value="Peptidase_M28"/>
</dbReference>
<dbReference type="SMART" id="SM00228">
    <property type="entry name" value="PDZ"/>
    <property type="match status" value="1"/>
</dbReference>